<keyword evidence="1" id="KW-1133">Transmembrane helix</keyword>
<feature type="transmembrane region" description="Helical" evidence="1">
    <location>
        <begin position="46"/>
        <end position="67"/>
    </location>
</feature>
<reference evidence="2 3" key="1">
    <citation type="journal article" date="2013" name="BMC Genomics">
        <title>Reconstruction of the lipid metabolism for the microalga Monoraphidium neglectum from its genome sequence reveals characteristics suitable for biofuel production.</title>
        <authorList>
            <person name="Bogen C."/>
            <person name="Al-Dilaimi A."/>
            <person name="Albersmeier A."/>
            <person name="Wichmann J."/>
            <person name="Grundmann M."/>
            <person name="Rupp O."/>
            <person name="Lauersen K.J."/>
            <person name="Blifernez-Klassen O."/>
            <person name="Kalinowski J."/>
            <person name="Goesmann A."/>
            <person name="Mussgnug J.H."/>
            <person name="Kruse O."/>
        </authorList>
    </citation>
    <scope>NUCLEOTIDE SEQUENCE [LARGE SCALE GENOMIC DNA]</scope>
    <source>
        <strain evidence="2 3">SAG 48.87</strain>
    </source>
</reference>
<accession>A0A0D2NJ52</accession>
<gene>
    <name evidence="2" type="ORF">MNEG_3027</name>
</gene>
<keyword evidence="3" id="KW-1185">Reference proteome</keyword>
<dbReference type="OrthoDB" id="514563at2759"/>
<evidence type="ECO:0000256" key="1">
    <source>
        <dbReference type="SAM" id="Phobius"/>
    </source>
</evidence>
<dbReference type="Proteomes" id="UP000054498">
    <property type="component" value="Unassembled WGS sequence"/>
</dbReference>
<dbReference type="RefSeq" id="XP_013903955.1">
    <property type="nucleotide sequence ID" value="XM_014048501.1"/>
</dbReference>
<keyword evidence="1" id="KW-0472">Membrane</keyword>
<dbReference type="STRING" id="145388.A0A0D2NJ52"/>
<dbReference type="EMBL" id="KK100584">
    <property type="protein sequence ID" value="KIZ04936.1"/>
    <property type="molecule type" value="Genomic_DNA"/>
</dbReference>
<proteinExistence type="predicted"/>
<evidence type="ECO:0008006" key="4">
    <source>
        <dbReference type="Google" id="ProtNLM"/>
    </source>
</evidence>
<protein>
    <recommendedName>
        <fullName evidence="4">PH domain-containing protein</fullName>
    </recommendedName>
</protein>
<evidence type="ECO:0000313" key="3">
    <source>
        <dbReference type="Proteomes" id="UP000054498"/>
    </source>
</evidence>
<feature type="transmembrane region" description="Helical" evidence="1">
    <location>
        <begin position="12"/>
        <end position="34"/>
    </location>
</feature>
<dbReference type="KEGG" id="mng:MNEG_3027"/>
<name>A0A0D2NJ52_9CHLO</name>
<sequence>MQPRGDGGFVPLAAVYDEWAAIAVCAAAAIWAVPHLQLWLLPSLPVGAALLLLVGGAVGACCLAGLLPAQPQRDQERASDAPPARAPDGVASFGPLLRARERYGGRIWTVAAADWRRASEAEAPQEFPPRSFGEGAVAMQWSGRLRGASLRLLRDGPGAPGQPEKARVSLAGCGVRVASECLRGSKGTWWKKGPLEIRHPDGRPLLAGCSTLFLFAPDGAAKEQWHSALLWACGDPGDVRRAGALYSAFCRDARARLAAAAAPEGGSDLGWRTADSSAAAAAAAAPSRQAAAPRPLSQAASEASLGAGCVAAAVAASKQLVWQEAAHLAAGGDRQVGEGLGGQGFNAP</sequence>
<keyword evidence="1" id="KW-0812">Transmembrane</keyword>
<dbReference type="AlphaFoldDB" id="A0A0D2NJ52"/>
<organism evidence="2 3">
    <name type="scientific">Monoraphidium neglectum</name>
    <dbReference type="NCBI Taxonomy" id="145388"/>
    <lineage>
        <taxon>Eukaryota</taxon>
        <taxon>Viridiplantae</taxon>
        <taxon>Chlorophyta</taxon>
        <taxon>core chlorophytes</taxon>
        <taxon>Chlorophyceae</taxon>
        <taxon>CS clade</taxon>
        <taxon>Sphaeropleales</taxon>
        <taxon>Selenastraceae</taxon>
        <taxon>Monoraphidium</taxon>
    </lineage>
</organism>
<evidence type="ECO:0000313" key="2">
    <source>
        <dbReference type="EMBL" id="KIZ04936.1"/>
    </source>
</evidence>
<dbReference type="GeneID" id="25735905"/>